<name>A0ABQ7YU45_BRANA</name>
<sequence>MAIRFCGGVTPPTQQDINKGVPTSGSNNNNEPSVVVPNQQVEHAQRQGLQVRKSCGEKELIPTHIVVQIEALQREVKSPFSPEVVLGKEASYEVQNSHNPLKTSLGKDVIFQIRETPYNFTPNHRTFTAISDHINQETFNTNEAPVVEGEGGQASASASKEVVGDSNEPNPFGLRASRVAANVPVSEITKLSNRQPNSSSTF</sequence>
<comment type="caution">
    <text evidence="2">The sequence shown here is derived from an EMBL/GenBank/DDBJ whole genome shotgun (WGS) entry which is preliminary data.</text>
</comment>
<reference evidence="2 3" key="1">
    <citation type="submission" date="2021-05" db="EMBL/GenBank/DDBJ databases">
        <title>Genome Assembly of Synthetic Allotetraploid Brassica napus Reveals Homoeologous Exchanges between Subgenomes.</title>
        <authorList>
            <person name="Davis J.T."/>
        </authorList>
    </citation>
    <scope>NUCLEOTIDE SEQUENCE [LARGE SCALE GENOMIC DNA]</scope>
    <source>
        <strain evidence="3">cv. Da-Ae</strain>
        <tissue evidence="2">Seedling</tissue>
    </source>
</reference>
<gene>
    <name evidence="2" type="ORF">HID58_078472</name>
</gene>
<dbReference type="EMBL" id="JAGKQM010000017">
    <property type="protein sequence ID" value="KAH0871450.1"/>
    <property type="molecule type" value="Genomic_DNA"/>
</dbReference>
<keyword evidence="3" id="KW-1185">Reference proteome</keyword>
<feature type="region of interest" description="Disordered" evidence="1">
    <location>
        <begin position="147"/>
        <end position="173"/>
    </location>
</feature>
<proteinExistence type="predicted"/>
<feature type="compositionally biased region" description="Polar residues" evidence="1">
    <location>
        <begin position="11"/>
        <end position="25"/>
    </location>
</feature>
<accession>A0ABQ7YU45</accession>
<dbReference type="Proteomes" id="UP000824890">
    <property type="component" value="Unassembled WGS sequence"/>
</dbReference>
<evidence type="ECO:0000313" key="2">
    <source>
        <dbReference type="EMBL" id="KAH0871450.1"/>
    </source>
</evidence>
<evidence type="ECO:0000313" key="3">
    <source>
        <dbReference type="Proteomes" id="UP000824890"/>
    </source>
</evidence>
<evidence type="ECO:0000256" key="1">
    <source>
        <dbReference type="SAM" id="MobiDB-lite"/>
    </source>
</evidence>
<feature type="region of interest" description="Disordered" evidence="1">
    <location>
        <begin position="1"/>
        <end position="31"/>
    </location>
</feature>
<protein>
    <submittedName>
        <fullName evidence="2">Uncharacterized protein</fullName>
    </submittedName>
</protein>
<organism evidence="2 3">
    <name type="scientific">Brassica napus</name>
    <name type="common">Rape</name>
    <dbReference type="NCBI Taxonomy" id="3708"/>
    <lineage>
        <taxon>Eukaryota</taxon>
        <taxon>Viridiplantae</taxon>
        <taxon>Streptophyta</taxon>
        <taxon>Embryophyta</taxon>
        <taxon>Tracheophyta</taxon>
        <taxon>Spermatophyta</taxon>
        <taxon>Magnoliopsida</taxon>
        <taxon>eudicotyledons</taxon>
        <taxon>Gunneridae</taxon>
        <taxon>Pentapetalae</taxon>
        <taxon>rosids</taxon>
        <taxon>malvids</taxon>
        <taxon>Brassicales</taxon>
        <taxon>Brassicaceae</taxon>
        <taxon>Brassiceae</taxon>
        <taxon>Brassica</taxon>
    </lineage>
</organism>